<dbReference type="UniPathway" id="UPA00074">
    <property type="reaction ID" value="UER00125"/>
</dbReference>
<proteinExistence type="inferred from homology"/>
<dbReference type="InterPro" id="IPR020559">
    <property type="entry name" value="PRibGlycinamide_synth_CS"/>
</dbReference>
<dbReference type="InterPro" id="IPR013815">
    <property type="entry name" value="ATP_grasp_subdomain_1"/>
</dbReference>
<evidence type="ECO:0000256" key="3">
    <source>
        <dbReference type="ARBA" id="ARBA00005174"/>
    </source>
</evidence>
<dbReference type="Pfam" id="PF01071">
    <property type="entry name" value="GARS_A"/>
    <property type="match status" value="1"/>
</dbReference>
<evidence type="ECO:0000313" key="15">
    <source>
        <dbReference type="EMBL" id="RZD18731.1"/>
    </source>
</evidence>
<evidence type="ECO:0000313" key="16">
    <source>
        <dbReference type="Proteomes" id="UP000319296"/>
    </source>
</evidence>
<dbReference type="InterPro" id="IPR011761">
    <property type="entry name" value="ATP-grasp"/>
</dbReference>
<dbReference type="InterPro" id="IPR020561">
    <property type="entry name" value="PRibGlycinamid_synth_ATP-grasp"/>
</dbReference>
<dbReference type="InterPro" id="IPR011054">
    <property type="entry name" value="Rudment_hybrid_motif"/>
</dbReference>
<evidence type="ECO:0000256" key="6">
    <source>
        <dbReference type="ARBA" id="ARBA00022741"/>
    </source>
</evidence>
<dbReference type="PANTHER" id="PTHR43472:SF1">
    <property type="entry name" value="PHOSPHORIBOSYLAMINE--GLYCINE LIGASE, CHLOROPLASTIC"/>
    <property type="match status" value="1"/>
</dbReference>
<comment type="cofactor">
    <cofactor evidence="2">
        <name>Mg(2+)</name>
        <dbReference type="ChEBI" id="CHEBI:18420"/>
    </cofactor>
</comment>
<dbReference type="GO" id="GO:0005524">
    <property type="term" value="F:ATP binding"/>
    <property type="evidence" value="ECO:0007669"/>
    <property type="project" value="UniProtKB-UniRule"/>
</dbReference>
<dbReference type="HAMAP" id="MF_00138">
    <property type="entry name" value="GARS"/>
    <property type="match status" value="1"/>
</dbReference>
<evidence type="ECO:0000256" key="11">
    <source>
        <dbReference type="ARBA" id="ARBA00042864"/>
    </source>
</evidence>
<dbReference type="Proteomes" id="UP000319296">
    <property type="component" value="Unassembled WGS sequence"/>
</dbReference>
<name>A0A519BN87_9DELT</name>
<dbReference type="Gene3D" id="3.90.600.10">
    <property type="entry name" value="Phosphoribosylglycinamide synthetase, C-terminal domain"/>
    <property type="match status" value="1"/>
</dbReference>
<dbReference type="InterPro" id="IPR037123">
    <property type="entry name" value="PRibGlycinamide_synth_C_sf"/>
</dbReference>
<dbReference type="AlphaFoldDB" id="A0A519BN87"/>
<dbReference type="GO" id="GO:0009113">
    <property type="term" value="P:purine nucleobase biosynthetic process"/>
    <property type="evidence" value="ECO:0007669"/>
    <property type="project" value="InterPro"/>
</dbReference>
<evidence type="ECO:0000256" key="13">
    <source>
        <dbReference type="PROSITE-ProRule" id="PRU00409"/>
    </source>
</evidence>
<dbReference type="PROSITE" id="PS50975">
    <property type="entry name" value="ATP_GRASP"/>
    <property type="match status" value="1"/>
</dbReference>
<dbReference type="SMART" id="SM01210">
    <property type="entry name" value="GARS_C"/>
    <property type="match status" value="1"/>
</dbReference>
<dbReference type="PROSITE" id="PS00184">
    <property type="entry name" value="GARS"/>
    <property type="match status" value="1"/>
</dbReference>
<dbReference type="SUPFAM" id="SSF52440">
    <property type="entry name" value="PreATP-grasp domain"/>
    <property type="match status" value="1"/>
</dbReference>
<evidence type="ECO:0000256" key="2">
    <source>
        <dbReference type="ARBA" id="ARBA00001946"/>
    </source>
</evidence>
<dbReference type="Gene3D" id="3.30.1490.20">
    <property type="entry name" value="ATP-grasp fold, A domain"/>
    <property type="match status" value="1"/>
</dbReference>
<evidence type="ECO:0000256" key="9">
    <source>
        <dbReference type="ARBA" id="ARBA00038345"/>
    </source>
</evidence>
<dbReference type="EMBL" id="SGBB01000006">
    <property type="protein sequence ID" value="RZD18731.1"/>
    <property type="molecule type" value="Genomic_DNA"/>
</dbReference>
<feature type="domain" description="ATP-grasp" evidence="14">
    <location>
        <begin position="107"/>
        <end position="313"/>
    </location>
</feature>
<dbReference type="InterPro" id="IPR016185">
    <property type="entry name" value="PreATP-grasp_dom_sf"/>
</dbReference>
<evidence type="ECO:0000256" key="7">
    <source>
        <dbReference type="ARBA" id="ARBA00022755"/>
    </source>
</evidence>
<keyword evidence="5 12" id="KW-0436">Ligase</keyword>
<comment type="caution">
    <text evidence="15">The sequence shown here is derived from an EMBL/GenBank/DDBJ whole genome shotgun (WGS) entry which is preliminary data.</text>
</comment>
<organism evidence="15 16">
    <name type="scientific">Candidatus Acididesulfobacter diazotrophicus</name>
    <dbReference type="NCBI Taxonomy" id="2597226"/>
    <lineage>
        <taxon>Bacteria</taxon>
        <taxon>Deltaproteobacteria</taxon>
        <taxon>Candidatus Acidulodesulfobacterales</taxon>
        <taxon>Candidatus Acididesulfobacter</taxon>
    </lineage>
</organism>
<dbReference type="Pfam" id="PF02844">
    <property type="entry name" value="GARS_N"/>
    <property type="match status" value="1"/>
</dbReference>
<dbReference type="GO" id="GO:0004637">
    <property type="term" value="F:phosphoribosylamine-glycine ligase activity"/>
    <property type="evidence" value="ECO:0007669"/>
    <property type="project" value="UniProtKB-UniRule"/>
</dbReference>
<comment type="cofactor">
    <cofactor evidence="1">
        <name>Mn(2+)</name>
        <dbReference type="ChEBI" id="CHEBI:29035"/>
    </cofactor>
</comment>
<gene>
    <name evidence="12 15" type="primary">purD</name>
    <name evidence="15" type="ORF">EVG15_04980</name>
</gene>
<evidence type="ECO:0000256" key="12">
    <source>
        <dbReference type="HAMAP-Rule" id="MF_00138"/>
    </source>
</evidence>
<dbReference type="GO" id="GO:0006189">
    <property type="term" value="P:'de novo' IMP biosynthetic process"/>
    <property type="evidence" value="ECO:0007669"/>
    <property type="project" value="UniProtKB-UniRule"/>
</dbReference>
<dbReference type="InterPro" id="IPR020562">
    <property type="entry name" value="PRibGlycinamide_synth_N"/>
</dbReference>
<dbReference type="InterPro" id="IPR020560">
    <property type="entry name" value="PRibGlycinamide_synth_C-dom"/>
</dbReference>
<evidence type="ECO:0000256" key="8">
    <source>
        <dbReference type="ARBA" id="ARBA00022840"/>
    </source>
</evidence>
<keyword evidence="7 12" id="KW-0658">Purine biosynthesis</keyword>
<evidence type="ECO:0000259" key="14">
    <source>
        <dbReference type="PROSITE" id="PS50975"/>
    </source>
</evidence>
<dbReference type="Gene3D" id="3.40.50.20">
    <property type="match status" value="1"/>
</dbReference>
<dbReference type="SMART" id="SM01209">
    <property type="entry name" value="GARS_A"/>
    <property type="match status" value="1"/>
</dbReference>
<accession>A0A519BN87</accession>
<keyword evidence="6 13" id="KW-0547">Nucleotide-binding</keyword>
<evidence type="ECO:0000256" key="10">
    <source>
        <dbReference type="ARBA" id="ARBA00042242"/>
    </source>
</evidence>
<dbReference type="SUPFAM" id="SSF56059">
    <property type="entry name" value="Glutathione synthetase ATP-binding domain-like"/>
    <property type="match status" value="1"/>
</dbReference>
<dbReference type="PANTHER" id="PTHR43472">
    <property type="entry name" value="PHOSPHORIBOSYLAMINE--GLYCINE LIGASE"/>
    <property type="match status" value="1"/>
</dbReference>
<dbReference type="SUPFAM" id="SSF51246">
    <property type="entry name" value="Rudiment single hybrid motif"/>
    <property type="match status" value="1"/>
</dbReference>
<reference evidence="15 16" key="1">
    <citation type="journal article" date="2019" name="ISME J.">
        <title>Insights into ecological role of a new deltaproteobacterial order Candidatus Acidulodesulfobacterales by metagenomics and metatranscriptomics.</title>
        <authorList>
            <person name="Tan S."/>
            <person name="Liu J."/>
            <person name="Fang Y."/>
            <person name="Hedlund B.P."/>
            <person name="Lian Z.H."/>
            <person name="Huang L.Y."/>
            <person name="Li J.T."/>
            <person name="Huang L.N."/>
            <person name="Li W.J."/>
            <person name="Jiang H.C."/>
            <person name="Dong H.L."/>
            <person name="Shu W.S."/>
        </authorList>
    </citation>
    <scope>NUCLEOTIDE SEQUENCE [LARGE SCALE GENOMIC DNA]</scope>
    <source>
        <strain evidence="15">AP1</strain>
    </source>
</reference>
<dbReference type="Gene3D" id="3.30.470.20">
    <property type="entry name" value="ATP-grasp fold, B domain"/>
    <property type="match status" value="1"/>
</dbReference>
<dbReference type="InterPro" id="IPR000115">
    <property type="entry name" value="PRibGlycinamide_synth"/>
</dbReference>
<evidence type="ECO:0000256" key="4">
    <source>
        <dbReference type="ARBA" id="ARBA00013255"/>
    </source>
</evidence>
<comment type="catalytic activity">
    <reaction evidence="12">
        <text>5-phospho-beta-D-ribosylamine + glycine + ATP = N(1)-(5-phospho-beta-D-ribosyl)glycinamide + ADP + phosphate + H(+)</text>
        <dbReference type="Rhea" id="RHEA:17453"/>
        <dbReference type="ChEBI" id="CHEBI:15378"/>
        <dbReference type="ChEBI" id="CHEBI:30616"/>
        <dbReference type="ChEBI" id="CHEBI:43474"/>
        <dbReference type="ChEBI" id="CHEBI:57305"/>
        <dbReference type="ChEBI" id="CHEBI:58681"/>
        <dbReference type="ChEBI" id="CHEBI:143788"/>
        <dbReference type="ChEBI" id="CHEBI:456216"/>
        <dbReference type="EC" id="6.3.4.13"/>
    </reaction>
</comment>
<evidence type="ECO:0000256" key="5">
    <source>
        <dbReference type="ARBA" id="ARBA00022598"/>
    </source>
</evidence>
<evidence type="ECO:0000256" key="1">
    <source>
        <dbReference type="ARBA" id="ARBA00001936"/>
    </source>
</evidence>
<sequence length="431" mass="47740">MKILVIGSGGREHAIIYSILRSRKNVDLYCAPGNGGISDNAKIVNIKYDDIDGLLNFALSEKIDLTVVGPEVPLSLGIADKFLHNGLKVFGPGQKAALLESSKQFTKEFLKRNNIKTADYQSFTDFKTAYAYIQNRSHPVVIKASGLAAGKGVFIPQSIIESENYLDLIFNKKIFGKSGETVVIEDYLEGFELSYMIAADGKTYKPLATSMDYKKAYDGDKGENTGGMGSISPHPYLSAALEEKIKKNIIEPVLLSLKNEGIIYKGILYAGLMIKDDDIYVLEFNVRFGDPETQSILIRLKSDIVGLFESCIDGTLNDYNLEFDNNQAVCLVLSSAGYPGKYETGFEISFGEYEKYFNYSGNNDIYIFHAGTKKIGNKYFTNGGRVLNICSKNKDLKTALSDIYNAADAIQFKNKYYRRDIGNLGISAIKV</sequence>
<dbReference type="EC" id="6.3.4.13" evidence="4 12"/>
<protein>
    <recommendedName>
        <fullName evidence="4 12">Phosphoribosylamine--glycine ligase</fullName>
        <ecNumber evidence="4 12">6.3.4.13</ecNumber>
    </recommendedName>
    <alternativeName>
        <fullName evidence="12">GARS</fullName>
    </alternativeName>
    <alternativeName>
        <fullName evidence="10 12">Glycinamide ribonucleotide synthetase</fullName>
    </alternativeName>
    <alternativeName>
        <fullName evidence="11 12">Phosphoribosylglycinamide synthetase</fullName>
    </alternativeName>
</protein>
<keyword evidence="8 13" id="KW-0067">ATP-binding</keyword>
<dbReference type="NCBIfam" id="TIGR00877">
    <property type="entry name" value="purD"/>
    <property type="match status" value="1"/>
</dbReference>
<dbReference type="Pfam" id="PF02843">
    <property type="entry name" value="GARS_C"/>
    <property type="match status" value="1"/>
</dbReference>
<comment type="pathway">
    <text evidence="3 12">Purine metabolism; IMP biosynthesis via de novo pathway; N(1)-(5-phospho-D-ribosyl)glycinamide from 5-phospho-alpha-D-ribose 1-diphosphate: step 2/2.</text>
</comment>
<comment type="similarity">
    <text evidence="9 12">Belongs to the GARS family.</text>
</comment>
<dbReference type="GO" id="GO:0046872">
    <property type="term" value="F:metal ion binding"/>
    <property type="evidence" value="ECO:0007669"/>
    <property type="project" value="InterPro"/>
</dbReference>